<gene>
    <name evidence="1" type="ORF">GUJ93_ZPchr0002g24379</name>
</gene>
<dbReference type="AlphaFoldDB" id="A0A8J5S3Y6"/>
<evidence type="ECO:0000313" key="1">
    <source>
        <dbReference type="EMBL" id="KAG8060327.1"/>
    </source>
</evidence>
<comment type="caution">
    <text evidence="1">The sequence shown here is derived from an EMBL/GenBank/DDBJ whole genome shotgun (WGS) entry which is preliminary data.</text>
</comment>
<accession>A0A8J5S3Y6</accession>
<organism evidence="1 2">
    <name type="scientific">Zizania palustris</name>
    <name type="common">Northern wild rice</name>
    <dbReference type="NCBI Taxonomy" id="103762"/>
    <lineage>
        <taxon>Eukaryota</taxon>
        <taxon>Viridiplantae</taxon>
        <taxon>Streptophyta</taxon>
        <taxon>Embryophyta</taxon>
        <taxon>Tracheophyta</taxon>
        <taxon>Spermatophyta</taxon>
        <taxon>Magnoliopsida</taxon>
        <taxon>Liliopsida</taxon>
        <taxon>Poales</taxon>
        <taxon>Poaceae</taxon>
        <taxon>BOP clade</taxon>
        <taxon>Oryzoideae</taxon>
        <taxon>Oryzeae</taxon>
        <taxon>Zizaniinae</taxon>
        <taxon>Zizania</taxon>
    </lineage>
</organism>
<reference evidence="1" key="1">
    <citation type="journal article" date="2021" name="bioRxiv">
        <title>Whole Genome Assembly and Annotation of Northern Wild Rice, Zizania palustris L., Supports a Whole Genome Duplication in the Zizania Genus.</title>
        <authorList>
            <person name="Haas M."/>
            <person name="Kono T."/>
            <person name="Macchietto M."/>
            <person name="Millas R."/>
            <person name="McGilp L."/>
            <person name="Shao M."/>
            <person name="Duquette J."/>
            <person name="Hirsch C.N."/>
            <person name="Kimball J."/>
        </authorList>
    </citation>
    <scope>NUCLEOTIDE SEQUENCE</scope>
    <source>
        <tissue evidence="1">Fresh leaf tissue</tissue>
    </source>
</reference>
<reference evidence="1" key="2">
    <citation type="submission" date="2021-02" db="EMBL/GenBank/DDBJ databases">
        <authorList>
            <person name="Kimball J.A."/>
            <person name="Haas M.W."/>
            <person name="Macchietto M."/>
            <person name="Kono T."/>
            <person name="Duquette J."/>
            <person name="Shao M."/>
        </authorList>
    </citation>
    <scope>NUCLEOTIDE SEQUENCE</scope>
    <source>
        <tissue evidence="1">Fresh leaf tissue</tissue>
    </source>
</reference>
<proteinExistence type="predicted"/>
<evidence type="ECO:0000313" key="2">
    <source>
        <dbReference type="Proteomes" id="UP000729402"/>
    </source>
</evidence>
<protein>
    <submittedName>
        <fullName evidence="1">Uncharacterized protein</fullName>
    </submittedName>
</protein>
<sequence>MEPLARLSTDRRGAGPGAGIGVAASSLCQYDFIFSASSLLHAPLTALLEYSGVVPSGPAPQVGVSSSSEANGLHSAAVTRDGEISIGIQGGPGDVDATAVVGYHNLCQDKLTRSHLDHLSKADALPLCHLQEFCLQSVDAFNPSQSLDCTKLFKEGILIDIFGNSIGNSVDDNMCG</sequence>
<dbReference type="EMBL" id="JAAALK010000287">
    <property type="protein sequence ID" value="KAG8060327.1"/>
    <property type="molecule type" value="Genomic_DNA"/>
</dbReference>
<dbReference type="Proteomes" id="UP000729402">
    <property type="component" value="Unassembled WGS sequence"/>
</dbReference>
<name>A0A8J5S3Y6_ZIZPA</name>
<keyword evidence="2" id="KW-1185">Reference proteome</keyword>
<dbReference type="OrthoDB" id="274683at2759"/>